<dbReference type="Pfam" id="PF14055">
    <property type="entry name" value="NVEALA"/>
    <property type="match status" value="1"/>
</dbReference>
<dbReference type="GeneID" id="49203382"/>
<name>A0AA37NE48_9BACT</name>
<evidence type="ECO:0000313" key="2">
    <source>
        <dbReference type="Proteomes" id="UP001055114"/>
    </source>
</evidence>
<comment type="caution">
    <text evidence="1">The sequence shown here is derived from an EMBL/GenBank/DDBJ whole genome shotgun (WGS) entry which is preliminary data.</text>
</comment>
<proteinExistence type="predicted"/>
<dbReference type="Proteomes" id="UP001055114">
    <property type="component" value="Unassembled WGS sequence"/>
</dbReference>
<dbReference type="AlphaFoldDB" id="A0AA37NE48"/>
<accession>A0AA37NE48</accession>
<gene>
    <name evidence="1" type="ORF">CE91St3_26800</name>
</gene>
<reference evidence="1" key="1">
    <citation type="submission" date="2022-01" db="EMBL/GenBank/DDBJ databases">
        <title>Novel bile acid biosynthetic pathways are enriched in the microbiome of centenarians.</title>
        <authorList>
            <person name="Sato Y."/>
            <person name="Atarashi K."/>
            <person name="Plichta R.D."/>
            <person name="Arai Y."/>
            <person name="Sasajima S."/>
            <person name="Kearney M.S."/>
            <person name="Suda W."/>
            <person name="Takeshita K."/>
            <person name="Sasaki T."/>
            <person name="Okamoto S."/>
            <person name="Skelly N.A."/>
            <person name="Okamura Y."/>
            <person name="Vlamakis H."/>
            <person name="Li Y."/>
            <person name="Tanoue T."/>
            <person name="Takei H."/>
            <person name="Nittono H."/>
            <person name="Narushima S."/>
            <person name="Irie J."/>
            <person name="Itoh H."/>
            <person name="Moriya K."/>
            <person name="Sugiura Y."/>
            <person name="Suematsu M."/>
            <person name="Moritoki N."/>
            <person name="Shibata S."/>
            <person name="Littman R.D."/>
            <person name="Fischbach A.M."/>
            <person name="Uwamino Y."/>
            <person name="Inoue T."/>
            <person name="Honda A."/>
            <person name="Hattori M."/>
            <person name="Murai T."/>
            <person name="Xavier J.R."/>
            <person name="Hirose N."/>
            <person name="Honda K."/>
        </authorList>
    </citation>
    <scope>NUCLEOTIDE SEQUENCE</scope>
    <source>
        <strain evidence="1">CE91-St3</strain>
    </source>
</reference>
<protein>
    <recommendedName>
        <fullName evidence="3">NVEALA protein</fullName>
    </recommendedName>
</protein>
<dbReference type="InterPro" id="IPR025905">
    <property type="entry name" value="NVEALA"/>
</dbReference>
<evidence type="ECO:0000313" key="1">
    <source>
        <dbReference type="EMBL" id="GKH72817.1"/>
    </source>
</evidence>
<sequence length="102" mass="11254">MNKDREFTESKTIKQNTKMKKRILGAALLVAIAVAAGWNYNQSRNEVPLSDLALANAEALAQGETDWGNCTYYGCIVDFSSTCNVYSSIWGNLIKVCPNMRG</sequence>
<organism evidence="1 2">
    <name type="scientific">Parabacteroides merdae</name>
    <dbReference type="NCBI Taxonomy" id="46503"/>
    <lineage>
        <taxon>Bacteria</taxon>
        <taxon>Pseudomonadati</taxon>
        <taxon>Bacteroidota</taxon>
        <taxon>Bacteroidia</taxon>
        <taxon>Bacteroidales</taxon>
        <taxon>Tannerellaceae</taxon>
        <taxon>Parabacteroides</taxon>
    </lineage>
</organism>
<evidence type="ECO:0008006" key="3">
    <source>
        <dbReference type="Google" id="ProtNLM"/>
    </source>
</evidence>
<dbReference type="RefSeq" id="WP_370686468.1">
    <property type="nucleotide sequence ID" value="NZ_BAABYG010000001.1"/>
</dbReference>
<dbReference type="EMBL" id="BQNZ01000002">
    <property type="protein sequence ID" value="GKH72817.1"/>
    <property type="molecule type" value="Genomic_DNA"/>
</dbReference>